<dbReference type="Proteomes" id="UP001211639">
    <property type="component" value="Segment"/>
</dbReference>
<keyword evidence="2" id="KW-1185">Reference proteome</keyword>
<proteinExistence type="predicted"/>
<protein>
    <submittedName>
        <fullName evidence="1">Uncharacterized protein</fullName>
    </submittedName>
</protein>
<evidence type="ECO:0000313" key="2">
    <source>
        <dbReference type="Proteomes" id="UP001211639"/>
    </source>
</evidence>
<gene>
    <name evidence="1" type="ORF">FP3_000022</name>
</gene>
<dbReference type="EMBL" id="OQ025560">
    <property type="protein sequence ID" value="WBY65453.1"/>
    <property type="molecule type" value="Genomic_DNA"/>
</dbReference>
<name>A0AAE9WWL7_9CAUD</name>
<sequence length="79" mass="9099">MKNAQFKFYSSNISFNNISVAVYKNKKGNYLLQVEKDGRKVRGTNAVEMTKEQYEDLPFDDYNSLVRFQAAAKVCGYTI</sequence>
<accession>A0AAE9WWL7</accession>
<evidence type="ECO:0000313" key="1">
    <source>
        <dbReference type="EMBL" id="WBY65453.1"/>
    </source>
</evidence>
<organism evidence="1 2">
    <name type="scientific">Pasteurella phage vB_PmuM_CFP3</name>
    <dbReference type="NCBI Taxonomy" id="3017169"/>
    <lineage>
        <taxon>Viruses</taxon>
        <taxon>Duplodnaviria</taxon>
        <taxon>Heunggongvirae</taxon>
        <taxon>Uroviricota</taxon>
        <taxon>Caudoviricetes</taxon>
        <taxon>Peduoviridae</taxon>
        <taxon>Irtavirus</taxon>
        <taxon>Irtavirus CFP3</taxon>
    </lineage>
</organism>
<reference evidence="1" key="1">
    <citation type="submission" date="2022-12" db="EMBL/GenBank/DDBJ databases">
        <title>Complete genomic sequence of Pasteurella multocida phage vB_PmuM_CFP3.</title>
        <authorList>
            <person name="Cheng L."/>
            <person name="Chen H."/>
            <person name="Jiang N."/>
            <person name="Fu Q."/>
            <person name="Liu R."/>
            <person name="Huang Y."/>
            <person name="Fu G."/>
        </authorList>
    </citation>
    <scope>NUCLEOTIDE SEQUENCE</scope>
</reference>